<sequence>MNWGLRILRKILIGGFTMMGISKRDLKYMIKAIEDIAKSKQKRGLPTHKEEELIEAWKQELSRMDTESKSSGLKR</sequence>
<reference evidence="1" key="1">
    <citation type="submission" date="2020-03" db="EMBL/GenBank/DDBJ databases">
        <title>The deep terrestrial virosphere.</title>
        <authorList>
            <person name="Holmfeldt K."/>
            <person name="Nilsson E."/>
            <person name="Simone D."/>
            <person name="Lopez-Fernandez M."/>
            <person name="Wu X."/>
            <person name="de Brujin I."/>
            <person name="Lundin D."/>
            <person name="Andersson A."/>
            <person name="Bertilsson S."/>
            <person name="Dopson M."/>
        </authorList>
    </citation>
    <scope>NUCLEOTIDE SEQUENCE</scope>
    <source>
        <strain evidence="1">MM415B05963</strain>
    </source>
</reference>
<name>A0A6M3LW45_9ZZZZ</name>
<protein>
    <submittedName>
        <fullName evidence="1">Uncharacterized protein</fullName>
    </submittedName>
</protein>
<organism evidence="1">
    <name type="scientific">viral metagenome</name>
    <dbReference type="NCBI Taxonomy" id="1070528"/>
    <lineage>
        <taxon>unclassified sequences</taxon>
        <taxon>metagenomes</taxon>
        <taxon>organismal metagenomes</taxon>
    </lineage>
</organism>
<dbReference type="AlphaFoldDB" id="A0A6M3LW45"/>
<accession>A0A6M3LW45</accession>
<dbReference type="EMBL" id="MT143524">
    <property type="protein sequence ID" value="QJA97772.1"/>
    <property type="molecule type" value="Genomic_DNA"/>
</dbReference>
<evidence type="ECO:0000313" key="1">
    <source>
        <dbReference type="EMBL" id="QJA97772.1"/>
    </source>
</evidence>
<gene>
    <name evidence="1" type="ORF">MM415B05963_0002</name>
</gene>
<proteinExistence type="predicted"/>